<dbReference type="CDD" id="cd07987">
    <property type="entry name" value="LPLAT_MGAT-like"/>
    <property type="match status" value="1"/>
</dbReference>
<gene>
    <name evidence="15" type="ORF">CGI_10026961</name>
</gene>
<evidence type="ECO:0000256" key="3">
    <source>
        <dbReference type="ARBA" id="ARBA00005189"/>
    </source>
</evidence>
<evidence type="ECO:0000256" key="14">
    <source>
        <dbReference type="ARBA" id="ARBA00023315"/>
    </source>
</evidence>
<evidence type="ECO:0000256" key="6">
    <source>
        <dbReference type="ARBA" id="ARBA00022516"/>
    </source>
</evidence>
<evidence type="ECO:0000313" key="15">
    <source>
        <dbReference type="EMBL" id="EKC39954.1"/>
    </source>
</evidence>
<sequence length="231" mass="25774">MGFHPHGILSVSAFCHFATEGSGWSRIFPGITPYLLVLPGHFQFPVYRDYFMAGGAVEASSESMKFLLTKHGTGNALGLVVGGALEALEAFPGKFNLKLAKKKGFIKVALTTGACLVPMFSFGEHELFVQAENPEGSRLRNIQNWLTKYTGFSPPVFHGRGMFNYTFGLVPYRIPVYTVVGAPIEVQKDDNPSQEKIDELHKTYLKELEKLFETHKTKYGVAEDKHIHFIE</sequence>
<dbReference type="AlphaFoldDB" id="K1R8I5"/>
<organism evidence="15">
    <name type="scientific">Magallana gigas</name>
    <name type="common">Pacific oyster</name>
    <name type="synonym">Crassostrea gigas</name>
    <dbReference type="NCBI Taxonomy" id="29159"/>
    <lineage>
        <taxon>Eukaryota</taxon>
        <taxon>Metazoa</taxon>
        <taxon>Spiralia</taxon>
        <taxon>Lophotrochozoa</taxon>
        <taxon>Mollusca</taxon>
        <taxon>Bivalvia</taxon>
        <taxon>Autobranchia</taxon>
        <taxon>Pteriomorphia</taxon>
        <taxon>Ostreida</taxon>
        <taxon>Ostreoidea</taxon>
        <taxon>Ostreidae</taxon>
        <taxon>Magallana</taxon>
    </lineage>
</organism>
<evidence type="ECO:0000256" key="1">
    <source>
        <dbReference type="ARBA" id="ARBA00004477"/>
    </source>
</evidence>
<dbReference type="PANTHER" id="PTHR12317:SF0">
    <property type="entry name" value="ACYLTRANSFERASE"/>
    <property type="match status" value="1"/>
</dbReference>
<keyword evidence="11" id="KW-1133">Transmembrane helix</keyword>
<keyword evidence="6" id="KW-0444">Lipid biosynthesis</keyword>
<dbReference type="InParanoid" id="K1R8I5"/>
<accession>K1R8I5</accession>
<protein>
    <recommendedName>
        <fullName evidence="5">diacylglycerol O-acyltransferase</fullName>
        <ecNumber evidence="5">2.3.1.20</ecNumber>
    </recommendedName>
</protein>
<dbReference type="EMBL" id="JH816287">
    <property type="protein sequence ID" value="EKC39954.1"/>
    <property type="molecule type" value="Genomic_DNA"/>
</dbReference>
<dbReference type="InterPro" id="IPR007130">
    <property type="entry name" value="DAGAT"/>
</dbReference>
<dbReference type="GO" id="GO:0005789">
    <property type="term" value="C:endoplasmic reticulum membrane"/>
    <property type="evidence" value="ECO:0007669"/>
    <property type="project" value="UniProtKB-SubCell"/>
</dbReference>
<dbReference type="GO" id="GO:0019432">
    <property type="term" value="P:triglyceride biosynthetic process"/>
    <property type="evidence" value="ECO:0007669"/>
    <property type="project" value="TreeGrafter"/>
</dbReference>
<evidence type="ECO:0000256" key="8">
    <source>
        <dbReference type="ARBA" id="ARBA00022692"/>
    </source>
</evidence>
<evidence type="ECO:0000256" key="5">
    <source>
        <dbReference type="ARBA" id="ARBA00013244"/>
    </source>
</evidence>
<evidence type="ECO:0000256" key="13">
    <source>
        <dbReference type="ARBA" id="ARBA00023136"/>
    </source>
</evidence>
<comment type="subcellular location">
    <subcellularLocation>
        <location evidence="1">Endoplasmic reticulum membrane</location>
        <topology evidence="1">Multi-pass membrane protein</topology>
    </subcellularLocation>
</comment>
<evidence type="ECO:0000256" key="2">
    <source>
        <dbReference type="ARBA" id="ARBA00004771"/>
    </source>
</evidence>
<dbReference type="GO" id="GO:0004144">
    <property type="term" value="F:diacylglycerol O-acyltransferase activity"/>
    <property type="evidence" value="ECO:0007669"/>
    <property type="project" value="UniProtKB-EC"/>
</dbReference>
<evidence type="ECO:0000256" key="12">
    <source>
        <dbReference type="ARBA" id="ARBA00023098"/>
    </source>
</evidence>
<comment type="pathway">
    <text evidence="2">Glycerolipid metabolism; triacylglycerol biosynthesis.</text>
</comment>
<comment type="pathway">
    <text evidence="3">Lipid metabolism.</text>
</comment>
<keyword evidence="14 15" id="KW-0012">Acyltransferase</keyword>
<evidence type="ECO:0000256" key="7">
    <source>
        <dbReference type="ARBA" id="ARBA00022679"/>
    </source>
</evidence>
<dbReference type="PANTHER" id="PTHR12317">
    <property type="entry name" value="DIACYLGLYCEROL O-ACYLTRANSFERASE"/>
    <property type="match status" value="1"/>
</dbReference>
<evidence type="ECO:0000256" key="4">
    <source>
        <dbReference type="ARBA" id="ARBA00005420"/>
    </source>
</evidence>
<keyword evidence="12" id="KW-0443">Lipid metabolism</keyword>
<dbReference type="HOGENOM" id="CLU_023995_0_2_1"/>
<keyword evidence="7 15" id="KW-0808">Transferase</keyword>
<name>K1R8I5_MAGGI</name>
<dbReference type="Pfam" id="PF03982">
    <property type="entry name" value="DAGAT"/>
    <property type="match status" value="1"/>
</dbReference>
<dbReference type="GO" id="GO:0006071">
    <property type="term" value="P:glycerol metabolic process"/>
    <property type="evidence" value="ECO:0007669"/>
    <property type="project" value="UniProtKB-KW"/>
</dbReference>
<reference evidence="15" key="1">
    <citation type="journal article" date="2012" name="Nature">
        <title>The oyster genome reveals stress adaptation and complexity of shell formation.</title>
        <authorList>
            <person name="Zhang G."/>
            <person name="Fang X."/>
            <person name="Guo X."/>
            <person name="Li L."/>
            <person name="Luo R."/>
            <person name="Xu F."/>
            <person name="Yang P."/>
            <person name="Zhang L."/>
            <person name="Wang X."/>
            <person name="Qi H."/>
            <person name="Xiong Z."/>
            <person name="Que H."/>
            <person name="Xie Y."/>
            <person name="Holland P.W."/>
            <person name="Paps J."/>
            <person name="Zhu Y."/>
            <person name="Wu F."/>
            <person name="Chen Y."/>
            <person name="Wang J."/>
            <person name="Peng C."/>
            <person name="Meng J."/>
            <person name="Yang L."/>
            <person name="Liu J."/>
            <person name="Wen B."/>
            <person name="Zhang N."/>
            <person name="Huang Z."/>
            <person name="Zhu Q."/>
            <person name="Feng Y."/>
            <person name="Mount A."/>
            <person name="Hedgecock D."/>
            <person name="Xu Z."/>
            <person name="Liu Y."/>
            <person name="Domazet-Loso T."/>
            <person name="Du Y."/>
            <person name="Sun X."/>
            <person name="Zhang S."/>
            <person name="Liu B."/>
            <person name="Cheng P."/>
            <person name="Jiang X."/>
            <person name="Li J."/>
            <person name="Fan D."/>
            <person name="Wang W."/>
            <person name="Fu W."/>
            <person name="Wang T."/>
            <person name="Wang B."/>
            <person name="Zhang J."/>
            <person name="Peng Z."/>
            <person name="Li Y."/>
            <person name="Li N."/>
            <person name="Wang J."/>
            <person name="Chen M."/>
            <person name="He Y."/>
            <person name="Tan F."/>
            <person name="Song X."/>
            <person name="Zheng Q."/>
            <person name="Huang R."/>
            <person name="Yang H."/>
            <person name="Du X."/>
            <person name="Chen L."/>
            <person name="Yang M."/>
            <person name="Gaffney P.M."/>
            <person name="Wang S."/>
            <person name="Luo L."/>
            <person name="She Z."/>
            <person name="Ming Y."/>
            <person name="Huang W."/>
            <person name="Zhang S."/>
            <person name="Huang B."/>
            <person name="Zhang Y."/>
            <person name="Qu T."/>
            <person name="Ni P."/>
            <person name="Miao G."/>
            <person name="Wang J."/>
            <person name="Wang Q."/>
            <person name="Steinberg C.E."/>
            <person name="Wang H."/>
            <person name="Li N."/>
            <person name="Qian L."/>
            <person name="Zhang G."/>
            <person name="Li Y."/>
            <person name="Yang H."/>
            <person name="Liu X."/>
            <person name="Wang J."/>
            <person name="Yin Y."/>
            <person name="Wang J."/>
        </authorList>
    </citation>
    <scope>NUCLEOTIDE SEQUENCE [LARGE SCALE GENOMIC DNA]</scope>
    <source>
        <strain evidence="15">05x7-T-G4-1.051#20</strain>
    </source>
</reference>
<dbReference type="FunCoup" id="K1R8I5">
    <property type="interactions" value="89"/>
</dbReference>
<keyword evidence="13" id="KW-0472">Membrane</keyword>
<evidence type="ECO:0000256" key="11">
    <source>
        <dbReference type="ARBA" id="ARBA00022989"/>
    </source>
</evidence>
<evidence type="ECO:0000256" key="10">
    <source>
        <dbReference type="ARBA" id="ARBA00022824"/>
    </source>
</evidence>
<dbReference type="EC" id="2.3.1.20" evidence="5"/>
<evidence type="ECO:0000256" key="9">
    <source>
        <dbReference type="ARBA" id="ARBA00022798"/>
    </source>
</evidence>
<comment type="similarity">
    <text evidence="4">Belongs to the diacylglycerol acyltransferase family.</text>
</comment>
<keyword evidence="8" id="KW-0812">Transmembrane</keyword>
<keyword evidence="9" id="KW-0319">Glycerol metabolism</keyword>
<keyword evidence="10" id="KW-0256">Endoplasmic reticulum</keyword>
<proteinExistence type="inferred from homology"/>